<feature type="transmembrane region" description="Helical" evidence="8">
    <location>
        <begin position="164"/>
        <end position="186"/>
    </location>
</feature>
<dbReference type="Gene3D" id="1.20.1250.20">
    <property type="entry name" value="MFS general substrate transporter like domains"/>
    <property type="match status" value="2"/>
</dbReference>
<evidence type="ECO:0000256" key="2">
    <source>
        <dbReference type="ARBA" id="ARBA00022448"/>
    </source>
</evidence>
<keyword evidence="3" id="KW-1003">Cell membrane</keyword>
<feature type="transmembrane region" description="Helical" evidence="8">
    <location>
        <begin position="198"/>
        <end position="217"/>
    </location>
</feature>
<reference evidence="10 11" key="1">
    <citation type="submission" date="2015-07" db="EMBL/GenBank/DDBJ databases">
        <title>Complete genome sequence of Mycobacterium goodii X7B, a facultative thermophilic biodesulfurizing bacterium.</title>
        <authorList>
            <person name="Yu B."/>
            <person name="Li F."/>
            <person name="Xu P."/>
        </authorList>
    </citation>
    <scope>NUCLEOTIDE SEQUENCE [LARGE SCALE GENOMIC DNA]</scope>
    <source>
        <strain evidence="10 11">X7B</strain>
    </source>
</reference>
<feature type="domain" description="Major facilitator superfamily (MFS) profile" evidence="9">
    <location>
        <begin position="26"/>
        <end position="435"/>
    </location>
</feature>
<keyword evidence="2" id="KW-0813">Transport</keyword>
<evidence type="ECO:0000256" key="8">
    <source>
        <dbReference type="SAM" id="Phobius"/>
    </source>
</evidence>
<dbReference type="Proteomes" id="UP000062255">
    <property type="component" value="Chromosome"/>
</dbReference>
<evidence type="ECO:0000256" key="7">
    <source>
        <dbReference type="SAM" id="MobiDB-lite"/>
    </source>
</evidence>
<dbReference type="InterPro" id="IPR036259">
    <property type="entry name" value="MFS_trans_sf"/>
</dbReference>
<dbReference type="SUPFAM" id="SSF103473">
    <property type="entry name" value="MFS general substrate transporter"/>
    <property type="match status" value="1"/>
</dbReference>
<keyword evidence="5 8" id="KW-1133">Transmembrane helix</keyword>
<name>A0A0K0XA53_MYCGD</name>
<dbReference type="InterPro" id="IPR011701">
    <property type="entry name" value="MFS"/>
</dbReference>
<feature type="compositionally biased region" description="Polar residues" evidence="7">
    <location>
        <begin position="463"/>
        <end position="474"/>
    </location>
</feature>
<evidence type="ECO:0000256" key="4">
    <source>
        <dbReference type="ARBA" id="ARBA00022692"/>
    </source>
</evidence>
<dbReference type="RefSeq" id="WP_049746682.1">
    <property type="nucleotide sequence ID" value="NZ_CP012150.1"/>
</dbReference>
<dbReference type="PANTHER" id="PTHR43045">
    <property type="entry name" value="SHIKIMATE TRANSPORTER"/>
    <property type="match status" value="1"/>
</dbReference>
<keyword evidence="4 8" id="KW-0812">Transmembrane</keyword>
<evidence type="ECO:0000256" key="5">
    <source>
        <dbReference type="ARBA" id="ARBA00022989"/>
    </source>
</evidence>
<dbReference type="KEGG" id="mgo:AFA91_22675"/>
<feature type="transmembrane region" description="Helical" evidence="8">
    <location>
        <begin position="342"/>
        <end position="365"/>
    </location>
</feature>
<gene>
    <name evidence="10" type="ORF">AFA91_22675</name>
</gene>
<dbReference type="PROSITE" id="PS50850">
    <property type="entry name" value="MFS"/>
    <property type="match status" value="1"/>
</dbReference>
<proteinExistence type="predicted"/>
<evidence type="ECO:0000313" key="10">
    <source>
        <dbReference type="EMBL" id="AKS34232.1"/>
    </source>
</evidence>
<dbReference type="EMBL" id="CP012150">
    <property type="protein sequence ID" value="AKS34232.1"/>
    <property type="molecule type" value="Genomic_DNA"/>
</dbReference>
<feature type="region of interest" description="Disordered" evidence="7">
    <location>
        <begin position="450"/>
        <end position="474"/>
    </location>
</feature>
<feature type="transmembrane region" description="Helical" evidence="8">
    <location>
        <begin position="317"/>
        <end position="336"/>
    </location>
</feature>
<accession>A0A0K0XA53</accession>
<feature type="transmembrane region" description="Helical" evidence="8">
    <location>
        <begin position="123"/>
        <end position="143"/>
    </location>
</feature>
<feature type="transmembrane region" description="Helical" evidence="8">
    <location>
        <begin position="386"/>
        <end position="404"/>
    </location>
</feature>
<dbReference type="InterPro" id="IPR020846">
    <property type="entry name" value="MFS_dom"/>
</dbReference>
<evidence type="ECO:0000256" key="1">
    <source>
        <dbReference type="ARBA" id="ARBA00004651"/>
    </source>
</evidence>
<keyword evidence="6 8" id="KW-0472">Membrane</keyword>
<feature type="transmembrane region" description="Helical" evidence="8">
    <location>
        <begin position="264"/>
        <end position="282"/>
    </location>
</feature>
<comment type="subcellular location">
    <subcellularLocation>
        <location evidence="1">Cell membrane</location>
        <topology evidence="1">Multi-pass membrane protein</topology>
    </subcellularLocation>
</comment>
<dbReference type="GO" id="GO:0022857">
    <property type="term" value="F:transmembrane transporter activity"/>
    <property type="evidence" value="ECO:0007669"/>
    <property type="project" value="InterPro"/>
</dbReference>
<dbReference type="STRING" id="134601.AFA91_22675"/>
<dbReference type="OrthoDB" id="8953821at2"/>
<sequence>MAEQHPSADASRGSDDPEYARNLKRATLAASVGSALEYYDFALYSLASALIFGKIFFPALGASAATVASLATLAIGFVARPVGGLFFGALGDRLGRKWVLMLTIALMGGSSTLIGVLPTGEQVGVLAPILLVILRIAQGFGAGAEQAGATTLMAEYSPVRRRGFYSALPFVGIMLGTLLASAVFVGLGQVPDDALLGWVWRIPFLASIFLIGIAVLIRLRLRESPTFVTLEKRDQVSQKPFRELLHTSRPTVWRGIGLRMAENGGSYIYQTLSITYVSTLGVQKSVGPLAVAIGAAIGFFVIPFAGSLSDKLGRMKVYRAGAVIQLVLAVVSWPLLSLGNPVITVIVIAIAYGVGVNVMLGAQCAALPELFGSRHRYIGVAVCREFSAIIAGGIAPFIGALLLSWFNNSWVPLAVYVIALTLITFYATLRTPETRARDLTLLTNADADSESEIASRPEPLAQSYRNDTTLAGRR</sequence>
<feature type="transmembrane region" description="Helical" evidence="8">
    <location>
        <begin position="410"/>
        <end position="429"/>
    </location>
</feature>
<evidence type="ECO:0000259" key="9">
    <source>
        <dbReference type="PROSITE" id="PS50850"/>
    </source>
</evidence>
<protein>
    <submittedName>
        <fullName evidence="10">MFS transporter</fullName>
    </submittedName>
</protein>
<dbReference type="AlphaFoldDB" id="A0A0K0XA53"/>
<dbReference type="Pfam" id="PF07690">
    <property type="entry name" value="MFS_1"/>
    <property type="match status" value="1"/>
</dbReference>
<evidence type="ECO:0000256" key="6">
    <source>
        <dbReference type="ARBA" id="ARBA00023136"/>
    </source>
</evidence>
<dbReference type="PATRIC" id="fig|134601.6.peg.4683"/>
<feature type="transmembrane region" description="Helical" evidence="8">
    <location>
        <begin position="98"/>
        <end position="117"/>
    </location>
</feature>
<dbReference type="CDD" id="cd17369">
    <property type="entry name" value="MFS_ShiA_like"/>
    <property type="match status" value="1"/>
</dbReference>
<organism evidence="10 11">
    <name type="scientific">Mycolicibacterium goodii</name>
    <name type="common">Mycobacterium goodii</name>
    <dbReference type="NCBI Taxonomy" id="134601"/>
    <lineage>
        <taxon>Bacteria</taxon>
        <taxon>Bacillati</taxon>
        <taxon>Actinomycetota</taxon>
        <taxon>Actinomycetes</taxon>
        <taxon>Mycobacteriales</taxon>
        <taxon>Mycobacteriaceae</taxon>
        <taxon>Mycolicibacterium</taxon>
    </lineage>
</organism>
<dbReference type="GO" id="GO:0005886">
    <property type="term" value="C:plasma membrane"/>
    <property type="evidence" value="ECO:0007669"/>
    <property type="project" value="UniProtKB-SubCell"/>
</dbReference>
<evidence type="ECO:0000256" key="3">
    <source>
        <dbReference type="ARBA" id="ARBA00022475"/>
    </source>
</evidence>
<dbReference type="PANTHER" id="PTHR43045:SF4">
    <property type="entry name" value="TRANSPORTER YDFJ-RELATED"/>
    <property type="match status" value="1"/>
</dbReference>
<feature type="transmembrane region" description="Helical" evidence="8">
    <location>
        <begin position="288"/>
        <end position="305"/>
    </location>
</feature>
<evidence type="ECO:0000313" key="11">
    <source>
        <dbReference type="Proteomes" id="UP000062255"/>
    </source>
</evidence>